<dbReference type="EMBL" id="CADIKF010000009">
    <property type="protein sequence ID" value="CAB3753048.1"/>
    <property type="molecule type" value="Genomic_DNA"/>
</dbReference>
<dbReference type="Proteomes" id="UP000494329">
    <property type="component" value="Unassembled WGS sequence"/>
</dbReference>
<organism evidence="1 2">
    <name type="scientific">Paraburkholderia solisilvae</name>
    <dbReference type="NCBI Taxonomy" id="624376"/>
    <lineage>
        <taxon>Bacteria</taxon>
        <taxon>Pseudomonadati</taxon>
        <taxon>Pseudomonadota</taxon>
        <taxon>Betaproteobacteria</taxon>
        <taxon>Burkholderiales</taxon>
        <taxon>Burkholderiaceae</taxon>
        <taxon>Paraburkholderia</taxon>
    </lineage>
</organism>
<evidence type="ECO:0000313" key="1">
    <source>
        <dbReference type="EMBL" id="CAB3753048.1"/>
    </source>
</evidence>
<dbReference type="RefSeq" id="WP_175110384.1">
    <property type="nucleotide sequence ID" value="NZ_CADIKF010000009.1"/>
</dbReference>
<sequence>MGRLYKYFDKRQWAEAFLDGKLLFRTLAYFRDYEDNNVRGDEREGTAAYRPNGGLLINNITQGTTFRLPDHAFESSAKQDEIFVCCLSRSLTDELRREFKAVACVEILDVPAFCSRVTAALPAATTFPGAPGKTKIGWRVDYYDESKPANPRWALPDQIAIAKPKNYARQDEFRLVFSSTDAFAFENVAVRIAHASTKNAARPDVHHPCHVTAESMRDICRLREFSDDG</sequence>
<keyword evidence="2" id="KW-1185">Reference proteome</keyword>
<protein>
    <submittedName>
        <fullName evidence="1">Uncharacterized protein</fullName>
    </submittedName>
</protein>
<evidence type="ECO:0000313" key="2">
    <source>
        <dbReference type="Proteomes" id="UP000494329"/>
    </source>
</evidence>
<accession>A0A6J5DFT7</accession>
<gene>
    <name evidence="1" type="ORF">LMG29739_01651</name>
</gene>
<proteinExistence type="predicted"/>
<name>A0A6J5DFT7_9BURK</name>
<dbReference type="AlphaFoldDB" id="A0A6J5DFT7"/>
<reference evidence="1 2" key="1">
    <citation type="submission" date="2020-04" db="EMBL/GenBank/DDBJ databases">
        <authorList>
            <person name="De Canck E."/>
        </authorList>
    </citation>
    <scope>NUCLEOTIDE SEQUENCE [LARGE SCALE GENOMIC DNA]</scope>
    <source>
        <strain evidence="1 2">LMG 29739</strain>
    </source>
</reference>